<organism evidence="11 12">
    <name type="scientific">Gemmatimonas groenlandica</name>
    <dbReference type="NCBI Taxonomy" id="2732249"/>
    <lineage>
        <taxon>Bacteria</taxon>
        <taxon>Pseudomonadati</taxon>
        <taxon>Gemmatimonadota</taxon>
        <taxon>Gemmatimonadia</taxon>
        <taxon>Gemmatimonadales</taxon>
        <taxon>Gemmatimonadaceae</taxon>
        <taxon>Gemmatimonas</taxon>
    </lineage>
</organism>
<dbReference type="InterPro" id="IPR008252">
    <property type="entry name" value="Pept_S15_Xpro"/>
</dbReference>
<dbReference type="EMBL" id="CP053085">
    <property type="protein sequence ID" value="QJR37713.1"/>
    <property type="molecule type" value="Genomic_DNA"/>
</dbReference>
<dbReference type="GO" id="GO:0004177">
    <property type="term" value="F:aminopeptidase activity"/>
    <property type="evidence" value="ECO:0007669"/>
    <property type="project" value="UniProtKB-KW"/>
</dbReference>
<evidence type="ECO:0000313" key="11">
    <source>
        <dbReference type="EMBL" id="QJR37713.1"/>
    </source>
</evidence>
<reference evidence="11 12" key="1">
    <citation type="submission" date="2020-05" db="EMBL/GenBank/DDBJ databases">
        <title>Complete genome sequence of Gemmatimonas greenlandica TET16.</title>
        <authorList>
            <person name="Zeng Y."/>
        </authorList>
    </citation>
    <scope>NUCLEOTIDE SEQUENCE [LARGE SCALE GENOMIC DNA]</scope>
    <source>
        <strain evidence="11 12">TET16</strain>
    </source>
</reference>
<gene>
    <name evidence="11" type="ORF">HKW67_20400</name>
</gene>
<evidence type="ECO:0000256" key="7">
    <source>
        <dbReference type="ARBA" id="ARBA00022825"/>
    </source>
</evidence>
<evidence type="ECO:0000256" key="4">
    <source>
        <dbReference type="ARBA" id="ARBA00022438"/>
    </source>
</evidence>
<keyword evidence="7" id="KW-0720">Serine protease</keyword>
<name>A0A6M4ISJ7_9BACT</name>
<dbReference type="SMART" id="SM00939">
    <property type="entry name" value="PepX_C"/>
    <property type="match status" value="1"/>
</dbReference>
<proteinExistence type="inferred from homology"/>
<dbReference type="InterPro" id="IPR000383">
    <property type="entry name" value="Xaa-Pro-like_dom"/>
</dbReference>
<dbReference type="RefSeq" id="WP_171227148.1">
    <property type="nucleotide sequence ID" value="NZ_CP053085.1"/>
</dbReference>
<dbReference type="KEGG" id="ggr:HKW67_20400"/>
<dbReference type="Pfam" id="PF02129">
    <property type="entry name" value="Peptidase_S15"/>
    <property type="match status" value="1"/>
</dbReference>
<feature type="domain" description="Xaa-Pro dipeptidyl-peptidase C-terminal" evidence="10">
    <location>
        <begin position="388"/>
        <end position="644"/>
    </location>
</feature>
<dbReference type="PRINTS" id="PR00923">
    <property type="entry name" value="LACTOPTASE"/>
</dbReference>
<evidence type="ECO:0000256" key="2">
    <source>
        <dbReference type="ARBA" id="ARBA00010819"/>
    </source>
</evidence>
<dbReference type="PANTHER" id="PTHR43056:SF10">
    <property type="entry name" value="COCE_NOND FAMILY, PUTATIVE (AFU_ORTHOLOGUE AFUA_7G00600)-RELATED"/>
    <property type="match status" value="1"/>
</dbReference>
<dbReference type="PANTHER" id="PTHR43056">
    <property type="entry name" value="PEPTIDASE S9 PROLYL OLIGOPEPTIDASE"/>
    <property type="match status" value="1"/>
</dbReference>
<protein>
    <recommendedName>
        <fullName evidence="3">Xaa-Pro dipeptidyl-peptidase</fullName>
        <ecNumber evidence="3">3.4.14.11</ecNumber>
    </recommendedName>
    <alternativeName>
        <fullName evidence="8">X-prolyl-dipeptidyl aminopeptidase</fullName>
    </alternativeName>
</protein>
<dbReference type="SUPFAM" id="SSF49785">
    <property type="entry name" value="Galactose-binding domain-like"/>
    <property type="match status" value="1"/>
</dbReference>
<comment type="similarity">
    <text evidence="2">Belongs to the peptidase S15 family.</text>
</comment>
<evidence type="ECO:0000256" key="5">
    <source>
        <dbReference type="ARBA" id="ARBA00022670"/>
    </source>
</evidence>
<dbReference type="AlphaFoldDB" id="A0A6M4ISJ7"/>
<evidence type="ECO:0000256" key="9">
    <source>
        <dbReference type="SAM" id="SignalP"/>
    </source>
</evidence>
<sequence length="660" mass="70110">MSRRFALASLRAPAAMAAVFAARTALAQPAAAPSAAPATPAAPMFVNGMAQVVPAWRDSTSWIRHDLWVETDFDSDRDGRKDRVHVDVTRPAQTEGGGLKVPVLYGASPYFAGTSRDDSNWNVQQELGDQPPTRRALAAPLHQPNRRRISNALVNEWVPRGFAVVHSEAPGTGLSQGCATVGDYPERAPMKFVIDWLNGRAKGYTTPTGREEVRATGWSTGKVGMIGTSYEGTLPLAAATTGVKGLEVVVPVSPNTSYYLYYRSNGLVRSPGGYLGEDVDVLYDFVASGDPATRAKCDVIWKSNVFAGPKGQDRATGDFNDFWKKRDLLPYVKNIKAAVLLAHGLNDYNVTPAHSVRIYDEMKARGLPVGLYLHQGGHGGNPPADMLNRWFSHYLYGVNNGVPGDQSAYIVQDAAAQAPMAAVAAAASAGTPAPNPRLRATAAPTPFAAFPVPGTVPVTLHPTAGGRGIASLAFAPAAAGTESLVDDVAFSGSALASAPTSANRLLYATPVLTDTVHISGTPRVTLRMAANVKAANLSVWLVMLPYDSARAGSQSYKGNVSHGWADLQNAKALKKGGDYASKNRGKPLKAGEYRDVTFDLEPTDEFIPAGKQLGVMIMSSDREFTLWPKAGAELTLDLAKSSFRIPIVGGANALQKAGMR</sequence>
<dbReference type="EC" id="3.4.14.11" evidence="3"/>
<dbReference type="Gene3D" id="3.40.50.1820">
    <property type="entry name" value="alpha/beta hydrolase"/>
    <property type="match status" value="2"/>
</dbReference>
<comment type="catalytic activity">
    <reaction evidence="1">
        <text>Hydrolyzes Xaa-Pro-|- bonds to release unblocked, N-terminal dipeptides from substrates including Ala-Pro-|-p-nitroanilide and (sequentially) Tyr-Pro-|-Phe-Pro-|-Gly-Pro-|-Ile.</text>
        <dbReference type="EC" id="3.4.14.11"/>
    </reaction>
</comment>
<feature type="signal peptide" evidence="9">
    <location>
        <begin position="1"/>
        <end position="27"/>
    </location>
</feature>
<dbReference type="GO" id="GO:0008236">
    <property type="term" value="F:serine-type peptidase activity"/>
    <property type="evidence" value="ECO:0007669"/>
    <property type="project" value="UniProtKB-KW"/>
</dbReference>
<feature type="chain" id="PRO_5026740632" description="Xaa-Pro dipeptidyl-peptidase" evidence="9">
    <location>
        <begin position="28"/>
        <end position="660"/>
    </location>
</feature>
<evidence type="ECO:0000259" key="10">
    <source>
        <dbReference type="SMART" id="SM00939"/>
    </source>
</evidence>
<dbReference type="InterPro" id="IPR050585">
    <property type="entry name" value="Xaa-Pro_dipeptidyl-ppase/CocE"/>
</dbReference>
<dbReference type="GO" id="GO:0008239">
    <property type="term" value="F:dipeptidyl-peptidase activity"/>
    <property type="evidence" value="ECO:0007669"/>
    <property type="project" value="UniProtKB-EC"/>
</dbReference>
<evidence type="ECO:0000313" key="12">
    <source>
        <dbReference type="Proteomes" id="UP000500938"/>
    </source>
</evidence>
<keyword evidence="5" id="KW-0645">Protease</keyword>
<dbReference type="Gene3D" id="2.60.120.260">
    <property type="entry name" value="Galactose-binding domain-like"/>
    <property type="match status" value="1"/>
</dbReference>
<keyword evidence="12" id="KW-1185">Reference proteome</keyword>
<keyword evidence="9" id="KW-0732">Signal</keyword>
<dbReference type="GO" id="GO:0006508">
    <property type="term" value="P:proteolysis"/>
    <property type="evidence" value="ECO:0007669"/>
    <property type="project" value="UniProtKB-KW"/>
</dbReference>
<keyword evidence="4" id="KW-0031">Aminopeptidase</keyword>
<dbReference type="InterPro" id="IPR029058">
    <property type="entry name" value="AB_hydrolase_fold"/>
</dbReference>
<dbReference type="InterPro" id="IPR013736">
    <property type="entry name" value="Xaa-Pro_dipept_C"/>
</dbReference>
<evidence type="ECO:0000256" key="1">
    <source>
        <dbReference type="ARBA" id="ARBA00000123"/>
    </source>
</evidence>
<keyword evidence="6" id="KW-0378">Hydrolase</keyword>
<evidence type="ECO:0000256" key="8">
    <source>
        <dbReference type="ARBA" id="ARBA00030045"/>
    </source>
</evidence>
<dbReference type="InterPro" id="IPR008979">
    <property type="entry name" value="Galactose-bd-like_sf"/>
</dbReference>
<dbReference type="Proteomes" id="UP000500938">
    <property type="component" value="Chromosome"/>
</dbReference>
<dbReference type="Pfam" id="PF08530">
    <property type="entry name" value="PepX_C"/>
    <property type="match status" value="1"/>
</dbReference>
<evidence type="ECO:0000256" key="6">
    <source>
        <dbReference type="ARBA" id="ARBA00022801"/>
    </source>
</evidence>
<dbReference type="SUPFAM" id="SSF53474">
    <property type="entry name" value="alpha/beta-Hydrolases"/>
    <property type="match status" value="1"/>
</dbReference>
<dbReference type="NCBIfam" id="NF003780">
    <property type="entry name" value="PRK05371.1-1"/>
    <property type="match status" value="1"/>
</dbReference>
<accession>A0A6M4ISJ7</accession>
<evidence type="ECO:0000256" key="3">
    <source>
        <dbReference type="ARBA" id="ARBA00012463"/>
    </source>
</evidence>